<keyword evidence="6" id="KW-0677">Repeat</keyword>
<dbReference type="Proteomes" id="UP000515146">
    <property type="component" value="Unplaced"/>
</dbReference>
<evidence type="ECO:0000256" key="3">
    <source>
        <dbReference type="ARBA" id="ARBA00022448"/>
    </source>
</evidence>
<dbReference type="OrthoDB" id="10056860at2759"/>
<dbReference type="GO" id="GO:0051560">
    <property type="term" value="P:mitochondrial calcium ion homeostasis"/>
    <property type="evidence" value="ECO:0007669"/>
    <property type="project" value="TreeGrafter"/>
</dbReference>
<dbReference type="GO" id="GO:1990246">
    <property type="term" value="C:uniplex complex"/>
    <property type="evidence" value="ECO:0007669"/>
    <property type="project" value="TreeGrafter"/>
</dbReference>
<evidence type="ECO:0000313" key="15">
    <source>
        <dbReference type="Proteomes" id="UP000515146"/>
    </source>
</evidence>
<dbReference type="SUPFAM" id="SSF47473">
    <property type="entry name" value="EF-hand"/>
    <property type="match status" value="2"/>
</dbReference>
<dbReference type="KEGG" id="dpte:113791875"/>
<sequence length="574" mass="67012">MILSKPLMTSLKCHRLSYLVYYSSRPLPIVNRFQNQSWQFGNQRLKLIDYPFKNGSNLFIIKRDFRPPNSYVKHKESYLGQALDKFLLTSALVFFLALLIDFRYIWDELIPPKIRNLVEKPWSLMREWAKNNLPRRARGLAQNECRSTPESETSKSEKNVETNYKILDSNIVHNLMAVFNFNANEIRADGFRNKRIIEYENRIRHYSNPDKIFRYFATVKIVYNSKESEILMTPDDFLRALTPGIQQPEGLGLDQFKVIDMTKSNGDDFQSLFNHQLLSSCISGKQDFQNIRLKPDSIFYKLSHNGLINFPDFLFLLTVISVSPRNFEIAFRMFDLNDDGEVEYEEFAKVQNAILAQTSVGKKMGKCIRYKGISSAVSKYFFGNNLEQRLTINHFLHFQETLQKELLTLEFERKNPDPKTGKIAEIDFADLLVAYALFSEKKRLRMNKRVMKKFVYDHNIKSSGVSFDDYLNFFRFLQHINDVDIALAIYHIAGASIDQATLKHVAKTVAHVHLSDHLIDLIFTIFDDDEDGQLSHKEFIAIMKERLRRGLSKPKDTGFMQIMHTVWKSLTSFE</sequence>
<proteinExistence type="inferred from homology"/>
<evidence type="ECO:0000256" key="6">
    <source>
        <dbReference type="ARBA" id="ARBA00022737"/>
    </source>
</evidence>
<evidence type="ECO:0000256" key="9">
    <source>
        <dbReference type="ARBA" id="ARBA00022946"/>
    </source>
</evidence>
<dbReference type="GO" id="GO:0005509">
    <property type="term" value="F:calcium ion binding"/>
    <property type="evidence" value="ECO:0007669"/>
    <property type="project" value="InterPro"/>
</dbReference>
<evidence type="ECO:0000256" key="5">
    <source>
        <dbReference type="ARBA" id="ARBA00022723"/>
    </source>
</evidence>
<dbReference type="InParanoid" id="A0A6P6XXA0"/>
<evidence type="ECO:0000256" key="11">
    <source>
        <dbReference type="ARBA" id="ARBA00023128"/>
    </source>
</evidence>
<dbReference type="InterPro" id="IPR002048">
    <property type="entry name" value="EF_hand_dom"/>
</dbReference>
<dbReference type="GeneID" id="113791875"/>
<keyword evidence="3" id="KW-0813">Transport</keyword>
<dbReference type="Pfam" id="PF13202">
    <property type="entry name" value="EF-hand_5"/>
    <property type="match status" value="1"/>
</dbReference>
<dbReference type="FunCoup" id="A0A6P6XXA0">
    <property type="interactions" value="456"/>
</dbReference>
<dbReference type="RefSeq" id="XP_027197521.1">
    <property type="nucleotide sequence ID" value="XM_027341720.1"/>
</dbReference>
<name>A0A6P6XXA0_DERPT</name>
<keyword evidence="11" id="KW-0496">Mitochondrion</keyword>
<evidence type="ECO:0000259" key="14">
    <source>
        <dbReference type="PROSITE" id="PS50222"/>
    </source>
</evidence>
<evidence type="ECO:0000256" key="2">
    <source>
        <dbReference type="ARBA" id="ARBA00004569"/>
    </source>
</evidence>
<evidence type="ECO:0000256" key="8">
    <source>
        <dbReference type="ARBA" id="ARBA00022837"/>
    </source>
</evidence>
<dbReference type="CDD" id="cd15900">
    <property type="entry name" value="EFh_MICU"/>
    <property type="match status" value="1"/>
</dbReference>
<feature type="domain" description="EF-hand" evidence="14">
    <location>
        <begin position="322"/>
        <end position="357"/>
    </location>
</feature>
<dbReference type="SMART" id="SM00054">
    <property type="entry name" value="EFh"/>
    <property type="match status" value="2"/>
</dbReference>
<dbReference type="AlphaFoldDB" id="A0A6P6XXA0"/>
<evidence type="ECO:0000313" key="16">
    <source>
        <dbReference type="RefSeq" id="XP_027197521.1"/>
    </source>
</evidence>
<dbReference type="GO" id="GO:0036444">
    <property type="term" value="P:calcium import into the mitochondrion"/>
    <property type="evidence" value="ECO:0007669"/>
    <property type="project" value="UniProtKB-ARBA"/>
</dbReference>
<keyword evidence="10" id="KW-0406">Ion transport</keyword>
<dbReference type="InterPro" id="IPR039800">
    <property type="entry name" value="MICU1/2/3"/>
</dbReference>
<keyword evidence="12" id="KW-0472">Membrane</keyword>
<accession>A0A6P6XXA0</accession>
<dbReference type="Pfam" id="PF13833">
    <property type="entry name" value="EF-hand_8"/>
    <property type="match status" value="1"/>
</dbReference>
<dbReference type="InterPro" id="IPR018247">
    <property type="entry name" value="EF_Hand_1_Ca_BS"/>
</dbReference>
<gene>
    <name evidence="16" type="primary">LOC113791875</name>
</gene>
<keyword evidence="15" id="KW-1185">Reference proteome</keyword>
<evidence type="ECO:0000256" key="13">
    <source>
        <dbReference type="ARBA" id="ARBA00038333"/>
    </source>
</evidence>
<keyword evidence="8" id="KW-0106">Calcium</keyword>
<dbReference type="PANTHER" id="PTHR12294:SF1">
    <property type="entry name" value="CALCIUM UPTAKE PROTEIN 1, MITOCHONDRIAL"/>
    <property type="match status" value="1"/>
</dbReference>
<evidence type="ECO:0000256" key="7">
    <source>
        <dbReference type="ARBA" id="ARBA00022792"/>
    </source>
</evidence>
<dbReference type="PROSITE" id="PS50222">
    <property type="entry name" value="EF_HAND_2"/>
    <property type="match status" value="2"/>
</dbReference>
<keyword evidence="4" id="KW-0109">Calcium transport</keyword>
<dbReference type="Gene3D" id="1.10.238.10">
    <property type="entry name" value="EF-hand"/>
    <property type="match status" value="2"/>
</dbReference>
<keyword evidence="5" id="KW-0479">Metal-binding</keyword>
<reference evidence="16" key="1">
    <citation type="submission" date="2025-08" db="UniProtKB">
        <authorList>
            <consortium name="RefSeq"/>
        </authorList>
    </citation>
    <scope>IDENTIFICATION</scope>
    <source>
        <strain evidence="16">Airmid</strain>
    </source>
</reference>
<protein>
    <submittedName>
        <fullName evidence="16">Calcium uptake protein 1, mitochondrial-like isoform X1</fullName>
    </submittedName>
</protein>
<comment type="subcellular location">
    <subcellularLocation>
        <location evidence="1">Mitochondrion inner membrane</location>
    </subcellularLocation>
    <subcellularLocation>
        <location evidence="2">Mitochondrion intermembrane space</location>
    </subcellularLocation>
</comment>
<comment type="similarity">
    <text evidence="13">Belongs to the MICU1 family. MICU1 subfamily.</text>
</comment>
<dbReference type="InterPro" id="IPR011992">
    <property type="entry name" value="EF-hand-dom_pair"/>
</dbReference>
<dbReference type="PROSITE" id="PS00018">
    <property type="entry name" value="EF_HAND_1"/>
    <property type="match status" value="2"/>
</dbReference>
<dbReference type="PANTHER" id="PTHR12294">
    <property type="entry name" value="EF HAND DOMAIN FAMILY A1,A2-RELATED"/>
    <property type="match status" value="1"/>
</dbReference>
<dbReference type="GO" id="GO:0005758">
    <property type="term" value="C:mitochondrial intermembrane space"/>
    <property type="evidence" value="ECO:0007669"/>
    <property type="project" value="UniProtKB-SubCell"/>
</dbReference>
<evidence type="ECO:0000256" key="12">
    <source>
        <dbReference type="ARBA" id="ARBA00023136"/>
    </source>
</evidence>
<feature type="domain" description="EF-hand" evidence="14">
    <location>
        <begin position="514"/>
        <end position="549"/>
    </location>
</feature>
<evidence type="ECO:0000256" key="10">
    <source>
        <dbReference type="ARBA" id="ARBA00023065"/>
    </source>
</evidence>
<keyword evidence="7" id="KW-0999">Mitochondrion inner membrane</keyword>
<evidence type="ECO:0000256" key="4">
    <source>
        <dbReference type="ARBA" id="ARBA00022568"/>
    </source>
</evidence>
<keyword evidence="9" id="KW-0809">Transit peptide</keyword>
<organism evidence="15 16">
    <name type="scientific">Dermatophagoides pteronyssinus</name>
    <name type="common">European house dust mite</name>
    <dbReference type="NCBI Taxonomy" id="6956"/>
    <lineage>
        <taxon>Eukaryota</taxon>
        <taxon>Metazoa</taxon>
        <taxon>Ecdysozoa</taxon>
        <taxon>Arthropoda</taxon>
        <taxon>Chelicerata</taxon>
        <taxon>Arachnida</taxon>
        <taxon>Acari</taxon>
        <taxon>Acariformes</taxon>
        <taxon>Sarcoptiformes</taxon>
        <taxon>Astigmata</taxon>
        <taxon>Psoroptidia</taxon>
        <taxon>Analgoidea</taxon>
        <taxon>Pyroglyphidae</taxon>
        <taxon>Dermatophagoidinae</taxon>
        <taxon>Dermatophagoides</taxon>
    </lineage>
</organism>
<evidence type="ECO:0000256" key="1">
    <source>
        <dbReference type="ARBA" id="ARBA00004273"/>
    </source>
</evidence>